<dbReference type="GO" id="GO:0012505">
    <property type="term" value="C:endomembrane system"/>
    <property type="evidence" value="ECO:0007669"/>
    <property type="project" value="TreeGrafter"/>
</dbReference>
<protein>
    <submittedName>
        <fullName evidence="5">t-SNARE</fullName>
    </submittedName>
</protein>
<evidence type="ECO:0000313" key="5">
    <source>
        <dbReference type="EMBL" id="KZT57250.1"/>
    </source>
</evidence>
<dbReference type="EMBL" id="KV423966">
    <property type="protein sequence ID" value="KZT57250.1"/>
    <property type="molecule type" value="Genomic_DNA"/>
</dbReference>
<evidence type="ECO:0000259" key="4">
    <source>
        <dbReference type="PROSITE" id="PS50192"/>
    </source>
</evidence>
<organism evidence="5 6">
    <name type="scientific">Calocera cornea HHB12733</name>
    <dbReference type="NCBI Taxonomy" id="1353952"/>
    <lineage>
        <taxon>Eukaryota</taxon>
        <taxon>Fungi</taxon>
        <taxon>Dikarya</taxon>
        <taxon>Basidiomycota</taxon>
        <taxon>Agaricomycotina</taxon>
        <taxon>Dacrymycetes</taxon>
        <taxon>Dacrymycetales</taxon>
        <taxon>Dacrymycetaceae</taxon>
        <taxon>Calocera</taxon>
    </lineage>
</organism>
<feature type="compositionally biased region" description="Low complexity" evidence="2">
    <location>
        <begin position="10"/>
        <end position="35"/>
    </location>
</feature>
<dbReference type="SMART" id="SM00397">
    <property type="entry name" value="t_SNARE"/>
    <property type="match status" value="1"/>
</dbReference>
<dbReference type="CDD" id="cd15840">
    <property type="entry name" value="SNARE_Qa"/>
    <property type="match status" value="1"/>
</dbReference>
<dbReference type="InterPro" id="IPR010989">
    <property type="entry name" value="SNARE"/>
</dbReference>
<keyword evidence="3" id="KW-0472">Membrane</keyword>
<comment type="similarity">
    <text evidence="1">Belongs to the syntaxin family.</text>
</comment>
<feature type="region of interest" description="Disordered" evidence="2">
    <location>
        <begin position="1"/>
        <end position="35"/>
    </location>
</feature>
<evidence type="ECO:0000256" key="3">
    <source>
        <dbReference type="SAM" id="Phobius"/>
    </source>
</evidence>
<dbReference type="PROSITE" id="PS00914">
    <property type="entry name" value="SYNTAXIN"/>
    <property type="match status" value="1"/>
</dbReference>
<dbReference type="SUPFAM" id="SSF47661">
    <property type="entry name" value="t-snare proteins"/>
    <property type="match status" value="1"/>
</dbReference>
<accession>A0A165FVH4</accession>
<dbReference type="GO" id="GO:0048278">
    <property type="term" value="P:vesicle docking"/>
    <property type="evidence" value="ECO:0007669"/>
    <property type="project" value="TreeGrafter"/>
</dbReference>
<dbReference type="FunFam" id="1.20.5.110:FF:000059">
    <property type="entry name" value="Related to syntaxin 12"/>
    <property type="match status" value="1"/>
</dbReference>
<dbReference type="FunCoup" id="A0A165FVH4">
    <property type="interactions" value="254"/>
</dbReference>
<dbReference type="PANTHER" id="PTHR19957:SF38">
    <property type="entry name" value="LD27581P"/>
    <property type="match status" value="1"/>
</dbReference>
<dbReference type="GO" id="GO:0000149">
    <property type="term" value="F:SNARE binding"/>
    <property type="evidence" value="ECO:0007669"/>
    <property type="project" value="TreeGrafter"/>
</dbReference>
<dbReference type="GO" id="GO:0006886">
    <property type="term" value="P:intracellular protein transport"/>
    <property type="evidence" value="ECO:0007669"/>
    <property type="project" value="InterPro"/>
</dbReference>
<dbReference type="STRING" id="1353952.A0A165FVH4"/>
<dbReference type="InterPro" id="IPR000727">
    <property type="entry name" value="T_SNARE_dom"/>
</dbReference>
<keyword evidence="3" id="KW-0812">Transmembrane</keyword>
<keyword evidence="6" id="KW-1185">Reference proteome</keyword>
<dbReference type="GO" id="GO:0005484">
    <property type="term" value="F:SNAP receptor activity"/>
    <property type="evidence" value="ECO:0007669"/>
    <property type="project" value="InterPro"/>
</dbReference>
<feature type="transmembrane region" description="Helical" evidence="3">
    <location>
        <begin position="271"/>
        <end position="290"/>
    </location>
</feature>
<dbReference type="Gene3D" id="1.20.5.110">
    <property type="match status" value="1"/>
</dbReference>
<dbReference type="Gene3D" id="1.20.58.70">
    <property type="match status" value="1"/>
</dbReference>
<dbReference type="GO" id="GO:0006906">
    <property type="term" value="P:vesicle fusion"/>
    <property type="evidence" value="ECO:0007669"/>
    <property type="project" value="TreeGrafter"/>
</dbReference>
<dbReference type="OrthoDB" id="364348at2759"/>
<dbReference type="Pfam" id="PF14523">
    <property type="entry name" value="Syntaxin_2"/>
    <property type="match status" value="1"/>
</dbReference>
<dbReference type="PANTHER" id="PTHR19957">
    <property type="entry name" value="SYNTAXIN"/>
    <property type="match status" value="1"/>
</dbReference>
<feature type="domain" description="T-SNARE coiled-coil homology" evidence="4">
    <location>
        <begin position="198"/>
        <end position="260"/>
    </location>
</feature>
<dbReference type="PROSITE" id="PS50192">
    <property type="entry name" value="T_SNARE"/>
    <property type="match status" value="1"/>
</dbReference>
<dbReference type="InterPro" id="IPR006011">
    <property type="entry name" value="Syntaxin_N"/>
</dbReference>
<evidence type="ECO:0000313" key="6">
    <source>
        <dbReference type="Proteomes" id="UP000076842"/>
    </source>
</evidence>
<dbReference type="InterPro" id="IPR006012">
    <property type="entry name" value="Syntaxin/epimorphin_CS"/>
</dbReference>
<dbReference type="GO" id="GO:0006896">
    <property type="term" value="P:Golgi to vacuole transport"/>
    <property type="evidence" value="ECO:0007669"/>
    <property type="project" value="TreeGrafter"/>
</dbReference>
<dbReference type="Pfam" id="PF05739">
    <property type="entry name" value="SNARE"/>
    <property type="match status" value="1"/>
</dbReference>
<keyword evidence="3" id="KW-1133">Transmembrane helix</keyword>
<reference evidence="5 6" key="1">
    <citation type="journal article" date="2016" name="Mol. Biol. Evol.">
        <title>Comparative Genomics of Early-Diverging Mushroom-Forming Fungi Provides Insights into the Origins of Lignocellulose Decay Capabilities.</title>
        <authorList>
            <person name="Nagy L.G."/>
            <person name="Riley R."/>
            <person name="Tritt A."/>
            <person name="Adam C."/>
            <person name="Daum C."/>
            <person name="Floudas D."/>
            <person name="Sun H."/>
            <person name="Yadav J.S."/>
            <person name="Pangilinan J."/>
            <person name="Larsson K.H."/>
            <person name="Matsuura K."/>
            <person name="Barry K."/>
            <person name="Labutti K."/>
            <person name="Kuo R."/>
            <person name="Ohm R.A."/>
            <person name="Bhattacharya S.S."/>
            <person name="Shirouzu T."/>
            <person name="Yoshinaga Y."/>
            <person name="Martin F.M."/>
            <person name="Grigoriev I.V."/>
            <person name="Hibbett D.S."/>
        </authorList>
    </citation>
    <scope>NUCLEOTIDE SEQUENCE [LARGE SCALE GENOMIC DNA]</scope>
    <source>
        <strain evidence="5 6">HHB12733</strain>
    </source>
</reference>
<gene>
    <name evidence="5" type="ORF">CALCODRAFT_496381</name>
</gene>
<dbReference type="AlphaFoldDB" id="A0A165FVH4"/>
<sequence length="291" mass="31459">MSFNDLERGLPSARLPAPTSSSPSPSLPASADPASSQFQKLQSSLSLQMFKINANVQGMLKLVDQLGTTRDGNVVRKGLHDLTEATRELVKRSTADLKTLTDLQQSLPDKKLALSKTSSDLQTALMAFQRAQKLSAEKQRTVVDSAKRTVSAAGIVPGEEGAGADDGAGETGRLLAETEMQIQAQAPQISVQELQFQESLIAEREQDIQEIETGIHELNEIFRDLGSLVVEQGGMLDNIESNITAVARDTSGANEELRTASDYQRKAGRRACWLMIIISIVICIVLLAILS</sequence>
<evidence type="ECO:0000256" key="2">
    <source>
        <dbReference type="SAM" id="MobiDB-lite"/>
    </source>
</evidence>
<proteinExistence type="inferred from homology"/>
<dbReference type="InParanoid" id="A0A165FVH4"/>
<dbReference type="GO" id="GO:0031201">
    <property type="term" value="C:SNARE complex"/>
    <property type="evidence" value="ECO:0007669"/>
    <property type="project" value="TreeGrafter"/>
</dbReference>
<dbReference type="Proteomes" id="UP000076842">
    <property type="component" value="Unassembled WGS sequence"/>
</dbReference>
<dbReference type="InterPro" id="IPR045242">
    <property type="entry name" value="Syntaxin"/>
</dbReference>
<name>A0A165FVH4_9BASI</name>
<evidence type="ECO:0000256" key="1">
    <source>
        <dbReference type="ARBA" id="ARBA00009063"/>
    </source>
</evidence>